<evidence type="ECO:0000259" key="2">
    <source>
        <dbReference type="Pfam" id="PF00188"/>
    </source>
</evidence>
<feature type="domain" description="SCP" evidence="2">
    <location>
        <begin position="74"/>
        <end position="189"/>
    </location>
</feature>
<evidence type="ECO:0000313" key="3">
    <source>
        <dbReference type="EMBL" id="PJE98053.1"/>
    </source>
</evidence>
<feature type="region of interest" description="Disordered" evidence="1">
    <location>
        <begin position="1"/>
        <end position="56"/>
    </location>
</feature>
<dbReference type="InterPro" id="IPR014044">
    <property type="entry name" value="CAP_dom"/>
</dbReference>
<gene>
    <name evidence="4" type="ORF">CUT44_02085</name>
    <name evidence="3" type="ORF">CUT44_10345</name>
</gene>
<organism evidence="3 5">
    <name type="scientific">Streptomyces carminius</name>
    <dbReference type="NCBI Taxonomy" id="2665496"/>
    <lineage>
        <taxon>Bacteria</taxon>
        <taxon>Bacillati</taxon>
        <taxon>Actinomycetota</taxon>
        <taxon>Actinomycetes</taxon>
        <taxon>Kitasatosporales</taxon>
        <taxon>Streptomycetaceae</taxon>
        <taxon>Streptomyces</taxon>
    </lineage>
</organism>
<name>A0A2M8M1H4_9ACTN</name>
<proteinExistence type="predicted"/>
<dbReference type="Gene3D" id="3.40.33.10">
    <property type="entry name" value="CAP"/>
    <property type="match status" value="1"/>
</dbReference>
<comment type="caution">
    <text evidence="3">The sequence shown here is derived from an EMBL/GenBank/DDBJ whole genome shotgun (WGS) entry which is preliminary data.</text>
</comment>
<dbReference type="InterPro" id="IPR035940">
    <property type="entry name" value="CAP_sf"/>
</dbReference>
<dbReference type="PANTHER" id="PTHR31157">
    <property type="entry name" value="SCP DOMAIN-CONTAINING PROTEIN"/>
    <property type="match status" value="1"/>
</dbReference>
<dbReference type="PANTHER" id="PTHR31157:SF1">
    <property type="entry name" value="SCP DOMAIN-CONTAINING PROTEIN"/>
    <property type="match status" value="1"/>
</dbReference>
<dbReference type="Pfam" id="PF00188">
    <property type="entry name" value="CAP"/>
    <property type="match status" value="1"/>
</dbReference>
<accession>A0A2M8M1H4</accession>
<dbReference type="EMBL" id="PGGW01000038">
    <property type="protein sequence ID" value="PJE98053.1"/>
    <property type="molecule type" value="Genomic_DNA"/>
</dbReference>
<dbReference type="Proteomes" id="UP000230407">
    <property type="component" value="Unassembled WGS sequence"/>
</dbReference>
<sequence length="192" mass="21059">MAGHRYHWAGSGENGRNGQGEEDEEGWDPQWSGDGGSRLRFTGTGTGTVPAAAPDPARPLVRTRREALEDDVVTLVNQERAERGLVRLRTEERLRLSSRAHSRDMAERAFFSHLTPEGVAPDERMSAAGYPYPAAENIAVLDPNAMAVVVAWMNSPGHRVNILNPLFRAIGVGVFLAPGAPVAWWTQNFGYR</sequence>
<protein>
    <submittedName>
        <fullName evidence="3">CAP domain-containing protein</fullName>
    </submittedName>
</protein>
<dbReference type="SUPFAM" id="SSF55797">
    <property type="entry name" value="PR-1-like"/>
    <property type="match status" value="1"/>
</dbReference>
<dbReference type="CDD" id="cd05379">
    <property type="entry name" value="CAP_bacterial"/>
    <property type="match status" value="1"/>
</dbReference>
<evidence type="ECO:0000313" key="4">
    <source>
        <dbReference type="EMBL" id="PJF01879.1"/>
    </source>
</evidence>
<dbReference type="EMBL" id="PGGW01000008">
    <property type="protein sequence ID" value="PJF01879.1"/>
    <property type="molecule type" value="Genomic_DNA"/>
</dbReference>
<keyword evidence="5" id="KW-1185">Reference proteome</keyword>
<evidence type="ECO:0000313" key="5">
    <source>
        <dbReference type="Proteomes" id="UP000230407"/>
    </source>
</evidence>
<evidence type="ECO:0000256" key="1">
    <source>
        <dbReference type="SAM" id="MobiDB-lite"/>
    </source>
</evidence>
<dbReference type="AlphaFoldDB" id="A0A2M8M1H4"/>
<reference evidence="3 5" key="1">
    <citation type="submission" date="2017-11" db="EMBL/GenBank/DDBJ databases">
        <title>Streptomyces carmine sp. nov., a novel actinomycete isolated from Sophora alopecuroides in Xinjiang, China.</title>
        <authorList>
            <person name="Wang Y."/>
            <person name="Luo X."/>
            <person name="Wan C."/>
            <person name="Zhang L."/>
        </authorList>
    </citation>
    <scope>NUCLEOTIDE SEQUENCE [LARGE SCALE GENOMIC DNA]</scope>
    <source>
        <strain evidence="3 5">TRM SA0054</strain>
    </source>
</reference>
<dbReference type="RefSeq" id="WP_100200341.1">
    <property type="nucleotide sequence ID" value="NZ_PGGW01000008.1"/>
</dbReference>